<dbReference type="PROSITE" id="PS50853">
    <property type="entry name" value="FN3"/>
    <property type="match status" value="1"/>
</dbReference>
<dbReference type="SMART" id="SM00060">
    <property type="entry name" value="FN3"/>
    <property type="match status" value="1"/>
</dbReference>
<reference evidence="2" key="2">
    <citation type="journal article" date="2021" name="Genome Biol. Evol.">
        <title>Developing a high-quality reference genome for a parasitic bivalve with doubly uniparental inheritance (Bivalvia: Unionida).</title>
        <authorList>
            <person name="Smith C.H."/>
        </authorList>
    </citation>
    <scope>NUCLEOTIDE SEQUENCE</scope>
    <source>
        <strain evidence="2">CHS0354</strain>
        <tissue evidence="2">Mantle</tissue>
    </source>
</reference>
<dbReference type="Gene3D" id="2.60.40.10">
    <property type="entry name" value="Immunoglobulins"/>
    <property type="match status" value="1"/>
</dbReference>
<keyword evidence="3" id="KW-1185">Reference proteome</keyword>
<accession>A0AAE0SFZ2</accession>
<dbReference type="InterPro" id="IPR003961">
    <property type="entry name" value="FN3_dom"/>
</dbReference>
<protein>
    <recommendedName>
        <fullName evidence="1">Fibronectin type-III domain-containing protein</fullName>
    </recommendedName>
</protein>
<organism evidence="2 3">
    <name type="scientific">Potamilus streckersoni</name>
    <dbReference type="NCBI Taxonomy" id="2493646"/>
    <lineage>
        <taxon>Eukaryota</taxon>
        <taxon>Metazoa</taxon>
        <taxon>Spiralia</taxon>
        <taxon>Lophotrochozoa</taxon>
        <taxon>Mollusca</taxon>
        <taxon>Bivalvia</taxon>
        <taxon>Autobranchia</taxon>
        <taxon>Heteroconchia</taxon>
        <taxon>Palaeoheterodonta</taxon>
        <taxon>Unionida</taxon>
        <taxon>Unionoidea</taxon>
        <taxon>Unionidae</taxon>
        <taxon>Ambleminae</taxon>
        <taxon>Lampsilini</taxon>
        <taxon>Potamilus</taxon>
    </lineage>
</organism>
<reference evidence="2" key="3">
    <citation type="submission" date="2023-05" db="EMBL/GenBank/DDBJ databases">
        <authorList>
            <person name="Smith C.H."/>
        </authorList>
    </citation>
    <scope>NUCLEOTIDE SEQUENCE</scope>
    <source>
        <strain evidence="2">CHS0354</strain>
        <tissue evidence="2">Mantle</tissue>
    </source>
</reference>
<name>A0AAE0SFZ2_9BIVA</name>
<evidence type="ECO:0000259" key="1">
    <source>
        <dbReference type="PROSITE" id="PS50853"/>
    </source>
</evidence>
<comment type="caution">
    <text evidence="2">The sequence shown here is derived from an EMBL/GenBank/DDBJ whole genome shotgun (WGS) entry which is preliminary data.</text>
</comment>
<sequence>MKIPTKIPGIQDKPTYFSTLYRTVSTVVLTWKPGNSDGYLQTFVIEVRFHDSMNCKNMFVVSQFAGTHAAILEHLEPGGIYFFRIYAFTSVGNGDFTDNLNVTLLENDVSKQ</sequence>
<dbReference type="InterPro" id="IPR036116">
    <property type="entry name" value="FN3_sf"/>
</dbReference>
<reference evidence="2" key="1">
    <citation type="journal article" date="2021" name="Genome Biol. Evol.">
        <title>A High-Quality Reference Genome for a Parasitic Bivalve with Doubly Uniparental Inheritance (Bivalvia: Unionida).</title>
        <authorList>
            <person name="Smith C.H."/>
        </authorList>
    </citation>
    <scope>NUCLEOTIDE SEQUENCE</scope>
    <source>
        <strain evidence="2">CHS0354</strain>
    </source>
</reference>
<dbReference type="InterPro" id="IPR013783">
    <property type="entry name" value="Ig-like_fold"/>
</dbReference>
<dbReference type="AlphaFoldDB" id="A0AAE0SFZ2"/>
<feature type="non-terminal residue" evidence="2">
    <location>
        <position position="1"/>
    </location>
</feature>
<dbReference type="Pfam" id="PF00041">
    <property type="entry name" value="fn3"/>
    <property type="match status" value="1"/>
</dbReference>
<gene>
    <name evidence="2" type="ORF">CHS0354_038721</name>
</gene>
<dbReference type="Proteomes" id="UP001195483">
    <property type="component" value="Unassembled WGS sequence"/>
</dbReference>
<feature type="domain" description="Fibronectin type-III" evidence="1">
    <location>
        <begin position="13"/>
        <end position="107"/>
    </location>
</feature>
<dbReference type="EMBL" id="JAEAOA010002251">
    <property type="protein sequence ID" value="KAK3590783.1"/>
    <property type="molecule type" value="Genomic_DNA"/>
</dbReference>
<dbReference type="CDD" id="cd00063">
    <property type="entry name" value="FN3"/>
    <property type="match status" value="1"/>
</dbReference>
<proteinExistence type="predicted"/>
<dbReference type="SUPFAM" id="SSF49265">
    <property type="entry name" value="Fibronectin type III"/>
    <property type="match status" value="1"/>
</dbReference>
<evidence type="ECO:0000313" key="2">
    <source>
        <dbReference type="EMBL" id="KAK3590783.1"/>
    </source>
</evidence>
<evidence type="ECO:0000313" key="3">
    <source>
        <dbReference type="Proteomes" id="UP001195483"/>
    </source>
</evidence>